<dbReference type="PANTHER" id="PTHR42718:SF9">
    <property type="entry name" value="MAJOR FACILITATOR SUPERFAMILY MULTIDRUG TRANSPORTER MFSC"/>
    <property type="match status" value="1"/>
</dbReference>
<dbReference type="GO" id="GO:0022857">
    <property type="term" value="F:transmembrane transporter activity"/>
    <property type="evidence" value="ECO:0007669"/>
    <property type="project" value="InterPro"/>
</dbReference>
<dbReference type="InterPro" id="IPR020846">
    <property type="entry name" value="MFS_dom"/>
</dbReference>
<feature type="domain" description="Major facilitator superfamily (MFS) profile" evidence="7">
    <location>
        <begin position="1"/>
        <end position="442"/>
    </location>
</feature>
<evidence type="ECO:0000259" key="7">
    <source>
        <dbReference type="PROSITE" id="PS50850"/>
    </source>
</evidence>
<evidence type="ECO:0000313" key="9">
    <source>
        <dbReference type="Proteomes" id="UP000195913"/>
    </source>
</evidence>
<evidence type="ECO:0000256" key="4">
    <source>
        <dbReference type="ARBA" id="ARBA00022989"/>
    </source>
</evidence>
<dbReference type="PANTHER" id="PTHR42718">
    <property type="entry name" value="MAJOR FACILITATOR SUPERFAMILY MULTIDRUG TRANSPORTER MFSC"/>
    <property type="match status" value="1"/>
</dbReference>
<evidence type="ECO:0000313" key="8">
    <source>
        <dbReference type="EMBL" id="SJM60663.1"/>
    </source>
</evidence>
<keyword evidence="4 6" id="KW-1133">Transmembrane helix</keyword>
<feature type="transmembrane region" description="Helical" evidence="6">
    <location>
        <begin position="124"/>
        <end position="147"/>
    </location>
</feature>
<evidence type="ECO:0000256" key="2">
    <source>
        <dbReference type="ARBA" id="ARBA00022448"/>
    </source>
</evidence>
<reference evidence="8 9" key="1">
    <citation type="submission" date="2017-02" db="EMBL/GenBank/DDBJ databases">
        <authorList>
            <person name="Peterson S.W."/>
        </authorList>
    </citation>
    <scope>NUCLEOTIDE SEQUENCE [LARGE SCALE GENOMIC DNA]</scope>
    <source>
        <strain evidence="8 9">B Ar 00.02</strain>
    </source>
</reference>
<dbReference type="SUPFAM" id="SSF103473">
    <property type="entry name" value="MFS general substrate transporter"/>
    <property type="match status" value="1"/>
</dbReference>
<dbReference type="GO" id="GO:0005886">
    <property type="term" value="C:plasma membrane"/>
    <property type="evidence" value="ECO:0007669"/>
    <property type="project" value="UniProtKB-SubCell"/>
</dbReference>
<evidence type="ECO:0000256" key="3">
    <source>
        <dbReference type="ARBA" id="ARBA00022692"/>
    </source>
</evidence>
<feature type="transmembrane region" description="Helical" evidence="6">
    <location>
        <begin position="209"/>
        <end position="229"/>
    </location>
</feature>
<keyword evidence="5 6" id="KW-0472">Membrane</keyword>
<proteinExistence type="predicted"/>
<feature type="transmembrane region" description="Helical" evidence="6">
    <location>
        <begin position="414"/>
        <end position="436"/>
    </location>
</feature>
<feature type="transmembrane region" description="Helical" evidence="6">
    <location>
        <begin position="250"/>
        <end position="270"/>
    </location>
</feature>
<organism evidence="8 9">
    <name type="scientific">Arthrobacter rhombi</name>
    <dbReference type="NCBI Taxonomy" id="71253"/>
    <lineage>
        <taxon>Bacteria</taxon>
        <taxon>Bacillati</taxon>
        <taxon>Actinomycetota</taxon>
        <taxon>Actinomycetes</taxon>
        <taxon>Micrococcales</taxon>
        <taxon>Micrococcaceae</taxon>
        <taxon>Arthrobacter</taxon>
    </lineage>
</organism>
<evidence type="ECO:0000256" key="5">
    <source>
        <dbReference type="ARBA" id="ARBA00023136"/>
    </source>
</evidence>
<comment type="subcellular location">
    <subcellularLocation>
        <location evidence="1">Cell membrane</location>
        <topology evidence="1">Multi-pass membrane protein</topology>
    </subcellularLocation>
</comment>
<evidence type="ECO:0000256" key="6">
    <source>
        <dbReference type="SAM" id="Phobius"/>
    </source>
</evidence>
<evidence type="ECO:0000256" key="1">
    <source>
        <dbReference type="ARBA" id="ARBA00004651"/>
    </source>
</evidence>
<dbReference type="Proteomes" id="UP000195913">
    <property type="component" value="Unassembled WGS sequence"/>
</dbReference>
<dbReference type="Gene3D" id="1.20.1250.20">
    <property type="entry name" value="MFS general substrate transporter like domains"/>
    <property type="match status" value="2"/>
</dbReference>
<dbReference type="EMBL" id="FUHW01000024">
    <property type="protein sequence ID" value="SJM60663.1"/>
    <property type="molecule type" value="Genomic_DNA"/>
</dbReference>
<dbReference type="PROSITE" id="PS50850">
    <property type="entry name" value="MFS"/>
    <property type="match status" value="1"/>
</dbReference>
<keyword evidence="2" id="KW-0813">Transport</keyword>
<protein>
    <submittedName>
        <fullName evidence="8">Putative membrane transport protein</fullName>
    </submittedName>
</protein>
<dbReference type="AlphaFoldDB" id="A0A1R4FXU7"/>
<dbReference type="InterPro" id="IPR036259">
    <property type="entry name" value="MFS_trans_sf"/>
</dbReference>
<feature type="transmembrane region" description="Helical" evidence="6">
    <location>
        <begin position="36"/>
        <end position="54"/>
    </location>
</feature>
<feature type="transmembrane region" description="Helical" evidence="6">
    <location>
        <begin position="91"/>
        <end position="112"/>
    </location>
</feature>
<feature type="transmembrane region" description="Helical" evidence="6">
    <location>
        <begin position="322"/>
        <end position="339"/>
    </location>
</feature>
<feature type="transmembrane region" description="Helical" evidence="6">
    <location>
        <begin position="153"/>
        <end position="171"/>
    </location>
</feature>
<gene>
    <name evidence="8" type="ORF">FM101_06400</name>
</gene>
<feature type="transmembrane region" description="Helical" evidence="6">
    <location>
        <begin position="388"/>
        <end position="408"/>
    </location>
</feature>
<keyword evidence="9" id="KW-1185">Reference proteome</keyword>
<accession>A0A1R4FXU7</accession>
<keyword evidence="3 6" id="KW-0812">Transmembrane</keyword>
<dbReference type="InterPro" id="IPR011701">
    <property type="entry name" value="MFS"/>
</dbReference>
<feature type="transmembrane region" description="Helical" evidence="6">
    <location>
        <begin position="66"/>
        <end position="85"/>
    </location>
</feature>
<feature type="transmembrane region" description="Helical" evidence="6">
    <location>
        <begin position="290"/>
        <end position="310"/>
    </location>
</feature>
<sequence length="454" mass="47171">MIVAMALIESLSGVTQGYLNPILPALGPVLNIDDPTINGIFLISNVSFAVMTPIISRLGDRFGYRLVLRCSTVAVAAGVMLMALMPTLLTVSIGVVMLTCVVGFIPLMMGILRVTSSADTRRGVSVMIGTLMITVGFGGLLAGLVGAHDPARGFWVGVPFALLALLMTFFLPDAGVPTREPVALLPMICCSLGLVGLVTALSMGPDWGWLSLKTLLSGLAGVGLLLWWTRIDARAEKQFINLRLLSVPRVRSVSLATFFFGFASISYFGTNGIFLHSDAAVTGYGFALNPLAIAVVLALSSVLGLGSSLLTGRALTTIGERTTLMLAGIILASGFVVMAVGHGSFVGYCVGFALFNVGLGTYQSATRALSVEGVPLEETATAAGLNELALSVGIAVGAAVVKMLSSTFAADGHILMQGMIAIWISLALAALVATWFSRGYTPVTASVTTEEATA</sequence>
<name>A0A1R4FXU7_9MICC</name>
<feature type="transmembrane region" description="Helical" evidence="6">
    <location>
        <begin position="183"/>
        <end position="203"/>
    </location>
</feature>
<dbReference type="Pfam" id="PF07690">
    <property type="entry name" value="MFS_1"/>
    <property type="match status" value="1"/>
</dbReference>